<gene>
    <name evidence="6" type="ORF">D8M04_07625</name>
</gene>
<dbReference type="PROSITE" id="PS50931">
    <property type="entry name" value="HTH_LYSR"/>
    <property type="match status" value="1"/>
</dbReference>
<dbReference type="InterPro" id="IPR036388">
    <property type="entry name" value="WH-like_DNA-bd_sf"/>
</dbReference>
<proteinExistence type="inferred from homology"/>
<accession>A0A498DEG2</accession>
<dbReference type="GO" id="GO:0000976">
    <property type="term" value="F:transcription cis-regulatory region binding"/>
    <property type="evidence" value="ECO:0007669"/>
    <property type="project" value="TreeGrafter"/>
</dbReference>
<reference evidence="6 7" key="1">
    <citation type="submission" date="2018-10" db="EMBL/GenBank/DDBJ databases">
        <title>Oceanobacillus sp. YLB-02 draft genome.</title>
        <authorList>
            <person name="Yu L."/>
        </authorList>
    </citation>
    <scope>NUCLEOTIDE SEQUENCE [LARGE SCALE GENOMIC DNA]</scope>
    <source>
        <strain evidence="6 7">YLB-02</strain>
    </source>
</reference>
<keyword evidence="7" id="KW-1185">Reference proteome</keyword>
<dbReference type="InterPro" id="IPR000847">
    <property type="entry name" value="LysR_HTH_N"/>
</dbReference>
<dbReference type="PANTHER" id="PTHR30126">
    <property type="entry name" value="HTH-TYPE TRANSCRIPTIONAL REGULATOR"/>
    <property type="match status" value="1"/>
</dbReference>
<keyword evidence="4" id="KW-0804">Transcription</keyword>
<keyword evidence="2" id="KW-0805">Transcription regulation</keyword>
<sequence>MNIDHIETFVYVVHLGSIQKAAEALGLSQPAVTARIKTLERNLGIHLFLRKGRGLILTAEGETFVPYAEQINNTYQQGKKILKKES</sequence>
<dbReference type="FunFam" id="1.10.10.10:FF:000001">
    <property type="entry name" value="LysR family transcriptional regulator"/>
    <property type="match status" value="1"/>
</dbReference>
<dbReference type="OrthoDB" id="9803735at2"/>
<dbReference type="GO" id="GO:0003700">
    <property type="term" value="F:DNA-binding transcription factor activity"/>
    <property type="evidence" value="ECO:0007669"/>
    <property type="project" value="InterPro"/>
</dbReference>
<feature type="domain" description="HTH lysR-type" evidence="5">
    <location>
        <begin position="1"/>
        <end position="58"/>
    </location>
</feature>
<dbReference type="AlphaFoldDB" id="A0A498DEG2"/>
<dbReference type="PANTHER" id="PTHR30126:SF40">
    <property type="entry name" value="HTH-TYPE TRANSCRIPTIONAL REGULATOR GLTR"/>
    <property type="match status" value="1"/>
</dbReference>
<organism evidence="6 7">
    <name type="scientific">Oceanobacillus piezotolerans</name>
    <dbReference type="NCBI Taxonomy" id="2448030"/>
    <lineage>
        <taxon>Bacteria</taxon>
        <taxon>Bacillati</taxon>
        <taxon>Bacillota</taxon>
        <taxon>Bacilli</taxon>
        <taxon>Bacillales</taxon>
        <taxon>Bacillaceae</taxon>
        <taxon>Oceanobacillus</taxon>
    </lineage>
</organism>
<dbReference type="InterPro" id="IPR036390">
    <property type="entry name" value="WH_DNA-bd_sf"/>
</dbReference>
<dbReference type="EMBL" id="RCHR01000002">
    <property type="protein sequence ID" value="RLL47050.1"/>
    <property type="molecule type" value="Genomic_DNA"/>
</dbReference>
<name>A0A498DEG2_9BACI</name>
<evidence type="ECO:0000256" key="4">
    <source>
        <dbReference type="ARBA" id="ARBA00023163"/>
    </source>
</evidence>
<keyword evidence="3" id="KW-0238">DNA-binding</keyword>
<dbReference type="SUPFAM" id="SSF46785">
    <property type="entry name" value="Winged helix' DNA-binding domain"/>
    <property type="match status" value="1"/>
</dbReference>
<comment type="similarity">
    <text evidence="1">Belongs to the LysR transcriptional regulatory family.</text>
</comment>
<dbReference type="PRINTS" id="PR00039">
    <property type="entry name" value="HTHLYSR"/>
</dbReference>
<dbReference type="Gene3D" id="1.10.10.10">
    <property type="entry name" value="Winged helix-like DNA-binding domain superfamily/Winged helix DNA-binding domain"/>
    <property type="match status" value="1"/>
</dbReference>
<evidence type="ECO:0000259" key="5">
    <source>
        <dbReference type="PROSITE" id="PS50931"/>
    </source>
</evidence>
<dbReference type="Pfam" id="PF00126">
    <property type="entry name" value="HTH_1"/>
    <property type="match status" value="1"/>
</dbReference>
<evidence type="ECO:0000256" key="3">
    <source>
        <dbReference type="ARBA" id="ARBA00023125"/>
    </source>
</evidence>
<comment type="caution">
    <text evidence="6">The sequence shown here is derived from an EMBL/GenBank/DDBJ whole genome shotgun (WGS) entry which is preliminary data.</text>
</comment>
<evidence type="ECO:0000256" key="2">
    <source>
        <dbReference type="ARBA" id="ARBA00023015"/>
    </source>
</evidence>
<evidence type="ECO:0000256" key="1">
    <source>
        <dbReference type="ARBA" id="ARBA00009437"/>
    </source>
</evidence>
<evidence type="ECO:0000313" key="7">
    <source>
        <dbReference type="Proteomes" id="UP000270219"/>
    </source>
</evidence>
<protein>
    <submittedName>
        <fullName evidence="6">LysR family transcriptional regulator</fullName>
    </submittedName>
</protein>
<evidence type="ECO:0000313" key="6">
    <source>
        <dbReference type="EMBL" id="RLL47050.1"/>
    </source>
</evidence>
<dbReference type="Proteomes" id="UP000270219">
    <property type="component" value="Unassembled WGS sequence"/>
</dbReference>